<dbReference type="EMBL" id="MAQB02000001">
    <property type="protein sequence ID" value="OFJ49036.1"/>
    <property type="molecule type" value="Genomic_DNA"/>
</dbReference>
<sequence>MLSIKQLNKTYANGVKAINDVSLEIPNGMFGLLGPNGAGKSSLMRTIATLQDPDSGSIHFDGLDVLKDKAGLRRQLGYLPQDFGVYPKVSAETLLNHFAVLKGLTKKGPRKEAVEALLQQTNLWEARKRNLGTYSGGMRQRFGIAQALLGAPRLVIVDEPTAGLDPDERNRFLNLLAKIGEQVVVILSTHIVDDVTDLCPRMAMIVKGQVLVQGEPQAAIATLHGKVWRRSVTTQELAHYQQTLNVLSTRLVGGKPQINVFADSQPDSGFVQIAADLEDVYFLHVRNAARPGAAAPAAVAVAA</sequence>
<dbReference type="PANTHER" id="PTHR43335:SF2">
    <property type="entry name" value="ABC TRANSPORTER, ATP-BINDING PROTEIN"/>
    <property type="match status" value="1"/>
</dbReference>
<dbReference type="InterPro" id="IPR003593">
    <property type="entry name" value="AAA+_ATPase"/>
</dbReference>
<dbReference type="PROSITE" id="PS50893">
    <property type="entry name" value="ABC_TRANSPORTER_2"/>
    <property type="match status" value="1"/>
</dbReference>
<dbReference type="PROSITE" id="PS00211">
    <property type="entry name" value="ABC_TRANSPORTER_1"/>
    <property type="match status" value="1"/>
</dbReference>
<dbReference type="CDD" id="cd03264">
    <property type="entry name" value="ABC_drug_resistance_like"/>
    <property type="match status" value="1"/>
</dbReference>
<dbReference type="InterPro" id="IPR003439">
    <property type="entry name" value="ABC_transporter-like_ATP-bd"/>
</dbReference>
<dbReference type="Proteomes" id="UP000092634">
    <property type="component" value="Unassembled WGS sequence"/>
</dbReference>
<evidence type="ECO:0000256" key="1">
    <source>
        <dbReference type="ARBA" id="ARBA00005417"/>
    </source>
</evidence>
<accession>A0A1E8PRZ9</accession>
<dbReference type="SUPFAM" id="SSF52540">
    <property type="entry name" value="P-loop containing nucleoside triphosphate hydrolases"/>
    <property type="match status" value="1"/>
</dbReference>
<dbReference type="Pfam" id="PF00005">
    <property type="entry name" value="ABC_tran"/>
    <property type="match status" value="1"/>
</dbReference>
<evidence type="ECO:0000313" key="8">
    <source>
        <dbReference type="Proteomes" id="UP000092634"/>
    </source>
</evidence>
<keyword evidence="5 7" id="KW-0067">ATP-binding</keyword>
<keyword evidence="3" id="KW-1003">Cell membrane</keyword>
<dbReference type="SMART" id="SM00382">
    <property type="entry name" value="AAA"/>
    <property type="match status" value="1"/>
</dbReference>
<evidence type="ECO:0000259" key="6">
    <source>
        <dbReference type="PROSITE" id="PS50893"/>
    </source>
</evidence>
<keyword evidence="2" id="KW-0813">Transport</keyword>
<comment type="caution">
    <text evidence="7">The sequence shown here is derived from an EMBL/GenBank/DDBJ whole genome shotgun (WGS) entry which is preliminary data.</text>
</comment>
<organism evidence="7 8">
    <name type="scientific">Janthinobacterium lividum</name>
    <dbReference type="NCBI Taxonomy" id="29581"/>
    <lineage>
        <taxon>Bacteria</taxon>
        <taxon>Pseudomonadati</taxon>
        <taxon>Pseudomonadota</taxon>
        <taxon>Betaproteobacteria</taxon>
        <taxon>Burkholderiales</taxon>
        <taxon>Oxalobacteraceae</taxon>
        <taxon>Janthinobacterium</taxon>
    </lineage>
</organism>
<reference evidence="7 8" key="1">
    <citation type="submission" date="2016-10" db="EMBL/GenBank/DDBJ databases">
        <title>Updated version of Genome Assembly of Janthinobacterium lividum ERGS5:01.</title>
        <authorList>
            <person name="Kumar R."/>
            <person name="Acharya V."/>
            <person name="Singh D."/>
        </authorList>
    </citation>
    <scope>NUCLEOTIDE SEQUENCE [LARGE SCALE GENOMIC DNA]</scope>
    <source>
        <strain evidence="7 8">ERGS5:01</strain>
    </source>
</reference>
<evidence type="ECO:0000256" key="3">
    <source>
        <dbReference type="ARBA" id="ARBA00022475"/>
    </source>
</evidence>
<gene>
    <name evidence="7" type="ORF">BA896_009180</name>
</gene>
<comment type="similarity">
    <text evidence="1">Belongs to the ABC transporter superfamily.</text>
</comment>
<protein>
    <submittedName>
        <fullName evidence="7">Multidrug ABC transporter ATP-binding protein</fullName>
    </submittedName>
</protein>
<dbReference type="GO" id="GO:0016887">
    <property type="term" value="F:ATP hydrolysis activity"/>
    <property type="evidence" value="ECO:0007669"/>
    <property type="project" value="InterPro"/>
</dbReference>
<evidence type="ECO:0000256" key="2">
    <source>
        <dbReference type="ARBA" id="ARBA00022448"/>
    </source>
</evidence>
<feature type="domain" description="ABC transporter" evidence="6">
    <location>
        <begin position="2"/>
        <end position="232"/>
    </location>
</feature>
<dbReference type="AlphaFoldDB" id="A0A1E8PRZ9"/>
<dbReference type="InterPro" id="IPR017871">
    <property type="entry name" value="ABC_transporter-like_CS"/>
</dbReference>
<evidence type="ECO:0000313" key="7">
    <source>
        <dbReference type="EMBL" id="OFJ49036.1"/>
    </source>
</evidence>
<dbReference type="InterPro" id="IPR027417">
    <property type="entry name" value="P-loop_NTPase"/>
</dbReference>
<name>A0A1E8PRZ9_9BURK</name>
<dbReference type="GO" id="GO:0005524">
    <property type="term" value="F:ATP binding"/>
    <property type="evidence" value="ECO:0007669"/>
    <property type="project" value="UniProtKB-KW"/>
</dbReference>
<dbReference type="Gene3D" id="3.40.50.300">
    <property type="entry name" value="P-loop containing nucleotide triphosphate hydrolases"/>
    <property type="match status" value="1"/>
</dbReference>
<keyword evidence="4" id="KW-0547">Nucleotide-binding</keyword>
<evidence type="ECO:0000256" key="5">
    <source>
        <dbReference type="ARBA" id="ARBA00022840"/>
    </source>
</evidence>
<proteinExistence type="inferred from homology"/>
<keyword evidence="3" id="KW-0472">Membrane</keyword>
<dbReference type="PANTHER" id="PTHR43335">
    <property type="entry name" value="ABC TRANSPORTER, ATP-BINDING PROTEIN"/>
    <property type="match status" value="1"/>
</dbReference>
<evidence type="ECO:0000256" key="4">
    <source>
        <dbReference type="ARBA" id="ARBA00022741"/>
    </source>
</evidence>